<dbReference type="GO" id="GO:0005829">
    <property type="term" value="C:cytosol"/>
    <property type="evidence" value="ECO:0007669"/>
    <property type="project" value="TreeGrafter"/>
</dbReference>
<evidence type="ECO:0000313" key="3">
    <source>
        <dbReference type="EMBL" id="GAH50001.1"/>
    </source>
</evidence>
<dbReference type="GO" id="GO:0008237">
    <property type="term" value="F:metallopeptidase activity"/>
    <property type="evidence" value="ECO:0007669"/>
    <property type="project" value="InterPro"/>
</dbReference>
<proteinExistence type="predicted"/>
<feature type="domain" description="Metalloprotease TldD/E N-terminal" evidence="1">
    <location>
        <begin position="8"/>
        <end position="49"/>
    </location>
</feature>
<dbReference type="AlphaFoldDB" id="X1FWL5"/>
<dbReference type="InterPro" id="IPR002510">
    <property type="entry name" value="Metalloprtase-TldD/E_N"/>
</dbReference>
<dbReference type="SUPFAM" id="SSF111283">
    <property type="entry name" value="Putative modulator of DNA gyrase, PmbA/TldD"/>
    <property type="match status" value="1"/>
</dbReference>
<protein>
    <submittedName>
        <fullName evidence="3">Uncharacterized protein</fullName>
    </submittedName>
</protein>
<evidence type="ECO:0000259" key="1">
    <source>
        <dbReference type="Pfam" id="PF01523"/>
    </source>
</evidence>
<name>X1FWL5_9ZZZZ</name>
<feature type="non-terminal residue" evidence="3">
    <location>
        <position position="1"/>
    </location>
</feature>
<dbReference type="InterPro" id="IPR036059">
    <property type="entry name" value="TldD/PmbA_sf"/>
</dbReference>
<gene>
    <name evidence="3" type="ORF">S03H2_31656</name>
</gene>
<comment type="caution">
    <text evidence="3">The sequence shown here is derived from an EMBL/GenBank/DDBJ whole genome shotgun (WGS) entry which is preliminary data.</text>
</comment>
<dbReference type="Pfam" id="PF19289">
    <property type="entry name" value="PmbA_TldD_3rd"/>
    <property type="match status" value="1"/>
</dbReference>
<accession>X1FWL5</accession>
<organism evidence="3">
    <name type="scientific">marine sediment metagenome</name>
    <dbReference type="NCBI Taxonomy" id="412755"/>
    <lineage>
        <taxon>unclassified sequences</taxon>
        <taxon>metagenomes</taxon>
        <taxon>ecological metagenomes</taxon>
    </lineage>
</organism>
<feature type="domain" description="Metalloprotease TldD/E C-terminal" evidence="2">
    <location>
        <begin position="189"/>
        <end position="289"/>
    </location>
</feature>
<dbReference type="PANTHER" id="PTHR43421">
    <property type="entry name" value="METALLOPROTEASE PMBA"/>
    <property type="match status" value="1"/>
</dbReference>
<dbReference type="InterPro" id="IPR045569">
    <property type="entry name" value="Metalloprtase-TldD/E_C"/>
</dbReference>
<reference evidence="3" key="1">
    <citation type="journal article" date="2014" name="Front. Microbiol.">
        <title>High frequency of phylogenetically diverse reductive dehalogenase-homologous genes in deep subseafloor sedimentary metagenomes.</title>
        <authorList>
            <person name="Kawai M."/>
            <person name="Futagami T."/>
            <person name="Toyoda A."/>
            <person name="Takaki Y."/>
            <person name="Nishi S."/>
            <person name="Hori S."/>
            <person name="Arai W."/>
            <person name="Tsubouchi T."/>
            <person name="Morono Y."/>
            <person name="Uchiyama I."/>
            <person name="Ito T."/>
            <person name="Fujiyama A."/>
            <person name="Inagaki F."/>
            <person name="Takami H."/>
        </authorList>
    </citation>
    <scope>NUCLEOTIDE SEQUENCE</scope>
    <source>
        <strain evidence="3">Expedition CK06-06</strain>
    </source>
</reference>
<dbReference type="PANTHER" id="PTHR43421:SF1">
    <property type="entry name" value="METALLOPROTEASE PMBA"/>
    <property type="match status" value="1"/>
</dbReference>
<dbReference type="InterPro" id="IPR035068">
    <property type="entry name" value="TldD/PmbA_N"/>
</dbReference>
<dbReference type="EMBL" id="BARU01019206">
    <property type="protein sequence ID" value="GAH50001.1"/>
    <property type="molecule type" value="Genomic_DNA"/>
</dbReference>
<sequence>TKGKIKSRDGLVSGIGIQVADNQKVGFASCAGFAEDSIKSTLEQAFKIAKNRPADPRFTGFVEVNQPGKDGELDKGILDHTGEDILSQISDAVKLTEKYDERLIGMTIASNNIWGGHAIANTNGVLEASLNTLNYCYANPVVLDKGERSTAFDVKIGRSVQDIAGVVGSSVDMAMKHLGSVELGESINVPTIWHPLTAGDFLGTVFQAGLNGATVVEKRNPLGEKLNEEIAVKELNLVDDGQDPTKISTTSIDYEGTGRRRTKVIENGVLKSFLFNNYYGKIFGIGSTG</sequence>
<feature type="non-terminal residue" evidence="3">
    <location>
        <position position="289"/>
    </location>
</feature>
<dbReference type="Pfam" id="PF01523">
    <property type="entry name" value="PmbA_TldD_1st"/>
    <property type="match status" value="1"/>
</dbReference>
<evidence type="ECO:0000259" key="2">
    <source>
        <dbReference type="Pfam" id="PF19289"/>
    </source>
</evidence>
<dbReference type="InterPro" id="IPR047657">
    <property type="entry name" value="PmbA"/>
</dbReference>
<dbReference type="Gene3D" id="3.30.2290.10">
    <property type="entry name" value="PmbA/TldD superfamily"/>
    <property type="match status" value="1"/>
</dbReference>
<dbReference type="GO" id="GO:0006508">
    <property type="term" value="P:proteolysis"/>
    <property type="evidence" value="ECO:0007669"/>
    <property type="project" value="InterPro"/>
</dbReference>